<evidence type="ECO:0000256" key="5">
    <source>
        <dbReference type="ARBA" id="ARBA00022989"/>
    </source>
</evidence>
<evidence type="ECO:0000256" key="1">
    <source>
        <dbReference type="ARBA" id="ARBA00004141"/>
    </source>
</evidence>
<evidence type="ECO:0000256" key="6">
    <source>
        <dbReference type="ARBA" id="ARBA00023136"/>
    </source>
</evidence>
<feature type="domain" description="Amino acid transporter transmembrane" evidence="9">
    <location>
        <begin position="57"/>
        <end position="473"/>
    </location>
</feature>
<feature type="region of interest" description="Disordered" evidence="7">
    <location>
        <begin position="880"/>
        <end position="971"/>
    </location>
</feature>
<feature type="transmembrane region" description="Helical" evidence="8">
    <location>
        <begin position="453"/>
        <end position="474"/>
    </location>
</feature>
<feature type="compositionally biased region" description="Basic and acidic residues" evidence="7">
    <location>
        <begin position="558"/>
        <end position="574"/>
    </location>
</feature>
<accession>T1ERS4</accession>
<dbReference type="EMBL" id="AMQM01000879">
    <property type="status" value="NOT_ANNOTATED_CDS"/>
    <property type="molecule type" value="Genomic_DNA"/>
</dbReference>
<evidence type="ECO:0000256" key="2">
    <source>
        <dbReference type="ARBA" id="ARBA00022448"/>
    </source>
</evidence>
<feature type="transmembrane region" description="Helical" evidence="8">
    <location>
        <begin position="144"/>
        <end position="170"/>
    </location>
</feature>
<feature type="compositionally biased region" description="Pro residues" evidence="7">
    <location>
        <begin position="516"/>
        <end position="533"/>
    </location>
</feature>
<evidence type="ECO:0000256" key="4">
    <source>
        <dbReference type="ARBA" id="ARBA00022970"/>
    </source>
</evidence>
<dbReference type="PANTHER" id="PTHR22950">
    <property type="entry name" value="AMINO ACID TRANSPORTER"/>
    <property type="match status" value="1"/>
</dbReference>
<reference evidence="11" key="3">
    <citation type="submission" date="2015-06" db="UniProtKB">
        <authorList>
            <consortium name="EnsemblMetazoa"/>
        </authorList>
    </citation>
    <scope>IDENTIFICATION</scope>
</reference>
<dbReference type="EMBL" id="KB096742">
    <property type="protein sequence ID" value="ESO02416.1"/>
    <property type="molecule type" value="Genomic_DNA"/>
</dbReference>
<gene>
    <name evidence="11" type="primary">20199274</name>
    <name evidence="10" type="ORF">HELRODRAFT_161682</name>
</gene>
<evidence type="ECO:0000313" key="12">
    <source>
        <dbReference type="Proteomes" id="UP000015101"/>
    </source>
</evidence>
<dbReference type="GeneID" id="20199274"/>
<dbReference type="GO" id="GO:0015179">
    <property type="term" value="F:L-amino acid transmembrane transporter activity"/>
    <property type="evidence" value="ECO:0000318"/>
    <property type="project" value="GO_Central"/>
</dbReference>
<keyword evidence="2" id="KW-0813">Transport</keyword>
<dbReference type="Pfam" id="PF01490">
    <property type="entry name" value="Aa_trans"/>
    <property type="match status" value="1"/>
</dbReference>
<reference evidence="10 12" key="2">
    <citation type="journal article" date="2013" name="Nature">
        <title>Insights into bilaterian evolution from three spiralian genomes.</title>
        <authorList>
            <person name="Simakov O."/>
            <person name="Marletaz F."/>
            <person name="Cho S.J."/>
            <person name="Edsinger-Gonzales E."/>
            <person name="Havlak P."/>
            <person name="Hellsten U."/>
            <person name="Kuo D.H."/>
            <person name="Larsson T."/>
            <person name="Lv J."/>
            <person name="Arendt D."/>
            <person name="Savage R."/>
            <person name="Osoegawa K."/>
            <person name="de Jong P."/>
            <person name="Grimwood J."/>
            <person name="Chapman J.A."/>
            <person name="Shapiro H."/>
            <person name="Aerts A."/>
            <person name="Otillar R.P."/>
            <person name="Terry A.Y."/>
            <person name="Boore J.L."/>
            <person name="Grigoriev I.V."/>
            <person name="Lindberg D.R."/>
            <person name="Seaver E.C."/>
            <person name="Weisblat D.A."/>
            <person name="Putnam N.H."/>
            <person name="Rokhsar D.S."/>
        </authorList>
    </citation>
    <scope>NUCLEOTIDE SEQUENCE</scope>
</reference>
<dbReference type="eggNOG" id="KOG1305">
    <property type="taxonomic scope" value="Eukaryota"/>
</dbReference>
<feature type="transmembrane region" description="Helical" evidence="8">
    <location>
        <begin position="64"/>
        <end position="81"/>
    </location>
</feature>
<name>T1ERS4_HELRO</name>
<evidence type="ECO:0000256" key="8">
    <source>
        <dbReference type="SAM" id="Phobius"/>
    </source>
</evidence>
<dbReference type="AlphaFoldDB" id="T1ERS4"/>
<protein>
    <recommendedName>
        <fullName evidence="9">Amino acid transporter transmembrane domain-containing protein</fullName>
    </recommendedName>
</protein>
<keyword evidence="5 8" id="KW-1133">Transmembrane helix</keyword>
<keyword evidence="12" id="KW-1185">Reference proteome</keyword>
<evidence type="ECO:0000313" key="10">
    <source>
        <dbReference type="EMBL" id="ESO02416.1"/>
    </source>
</evidence>
<keyword evidence="3 8" id="KW-0812">Transmembrane</keyword>
<reference evidence="12" key="1">
    <citation type="submission" date="2012-12" db="EMBL/GenBank/DDBJ databases">
        <authorList>
            <person name="Hellsten U."/>
            <person name="Grimwood J."/>
            <person name="Chapman J.A."/>
            <person name="Shapiro H."/>
            <person name="Aerts A."/>
            <person name="Otillar R.P."/>
            <person name="Terry A.Y."/>
            <person name="Boore J.L."/>
            <person name="Simakov O."/>
            <person name="Marletaz F."/>
            <person name="Cho S.-J."/>
            <person name="Edsinger-Gonzales E."/>
            <person name="Havlak P."/>
            <person name="Kuo D.-H."/>
            <person name="Larsson T."/>
            <person name="Lv J."/>
            <person name="Arendt D."/>
            <person name="Savage R."/>
            <person name="Osoegawa K."/>
            <person name="de Jong P."/>
            <person name="Lindberg D.R."/>
            <person name="Seaver E.C."/>
            <person name="Weisblat D.A."/>
            <person name="Putnam N.H."/>
            <person name="Grigoriev I.V."/>
            <person name="Rokhsar D.S."/>
        </authorList>
    </citation>
    <scope>NUCLEOTIDE SEQUENCE</scope>
</reference>
<feature type="transmembrane region" description="Helical" evidence="8">
    <location>
        <begin position="87"/>
        <end position="109"/>
    </location>
</feature>
<dbReference type="HOGENOM" id="CLU_299206_0_0_1"/>
<dbReference type="GO" id="GO:0016020">
    <property type="term" value="C:membrane"/>
    <property type="evidence" value="ECO:0000318"/>
    <property type="project" value="GO_Central"/>
</dbReference>
<feature type="region of interest" description="Disordered" evidence="7">
    <location>
        <begin position="493"/>
        <end position="574"/>
    </location>
</feature>
<dbReference type="STRING" id="6412.T1ERS4"/>
<dbReference type="PANTHER" id="PTHR22950:SF646">
    <property type="entry name" value="SODIUM-COUPLED NEUTRAL AMINO ACID TRANSPORTER 10-RELATED"/>
    <property type="match status" value="1"/>
</dbReference>
<feature type="compositionally biased region" description="Low complexity" evidence="7">
    <location>
        <begin position="498"/>
        <end position="511"/>
    </location>
</feature>
<dbReference type="OrthoDB" id="513400at2759"/>
<feature type="transmembrane region" description="Helical" evidence="8">
    <location>
        <begin position="176"/>
        <end position="194"/>
    </location>
</feature>
<dbReference type="InterPro" id="IPR013057">
    <property type="entry name" value="AA_transpt_TM"/>
</dbReference>
<dbReference type="InParanoid" id="T1ERS4"/>
<proteinExistence type="predicted"/>
<comment type="subcellular location">
    <subcellularLocation>
        <location evidence="1">Membrane</location>
        <topology evidence="1">Multi-pass membrane protein</topology>
    </subcellularLocation>
</comment>
<feature type="transmembrane region" description="Helical" evidence="8">
    <location>
        <begin position="206"/>
        <end position="228"/>
    </location>
</feature>
<dbReference type="Proteomes" id="UP000015101">
    <property type="component" value="Unassembled WGS sequence"/>
</dbReference>
<keyword evidence="6 8" id="KW-0472">Membrane</keyword>
<evidence type="ECO:0000256" key="7">
    <source>
        <dbReference type="SAM" id="MobiDB-lite"/>
    </source>
</evidence>
<dbReference type="EnsemblMetazoa" id="HelroT161682">
    <property type="protein sequence ID" value="HelroP161682"/>
    <property type="gene ID" value="HelroG161682"/>
</dbReference>
<dbReference type="KEGG" id="hro:HELRODRAFT_161682"/>
<sequence>MNTGFIVHADSHIVLIHKQYVKWNNTDITKASDRAQLLAESNESGDEIMSPSSNRSTNSTWPHVVNLANSIIGVSVLALPLCFQQCGVILGTALLLGSAWLAYDSCLLLTKTATLTKKRSYEFLAYYIFGQSGKLAVEISTMGLLLGTLVAFFIIIGDIVPALLSLIFNIENSTQLRTTLLLSLGLLVILPLCMKSNLESISNLSLMSLLFYMLFSIMAVSSSSAHIVTWEFVTRVKYWDFDGLFKSLPIFALSYACQIQLFLVYHSAPDISLKQVCSIVKNSVLLSSVIYFLVGYFGYVTFYDIDISGDVLMNYPTSTLAGFIKMGFVISTILSFPLVIFPCRCSLYTLFCSKGLVNDNSDDVEEDDDDYDEEDKNLHDNIGGTVHIPLNHFRYLTCCIVLSTLITGILVPKVEFVLGLTGSTLGSMICYILPAVMYLRNSSSDDRVTRSRYIAKIVLLVGFAILIISTLATLSDTNMETHNVVDLLDKKDPHREQQQPLHPQQIQPIPEDSAKKPPPPAVVPGKQPLPPELIHPGIEPVAPGKQPVDPDAQPAEPHVNDESKDTKTNRVDNDVDRDGLKETKIMKTSKDVNYGDADHVTKSVANEGKGNSKVHVIKKEGDDPVDDVTRKSNKDNNHDVIYRKEIKRNDGNDDNNVVNLQGTNASMDSHNNPIDNKNVEQQMDFYSNNNNEDEDQKHHIANKSQNGDTRVIKSDDVIVDKALDSDRMVPSQILDKPKNKDSVVSVNNSTLNKNGANDDNLGNTIAESNNNLIDHINNNIEDNNLNDINDINIKDINGKNINGKIDKNMNADINENTKVKSQKIPKDSKIISSIIDDNKKIGDIKVQKSNDLKQQQPPQQLLSNQKLQQGKTNLLQINQQQQPLKQQQHNNQQQQQHQQGNQQQSNKQQNKQQQQQQGILNDNLNAKNHQQQQQQQQQQNNVNNLAQQQQKQQLNQPSNNSLVHSHQVKTSTSLLSNRNHYYNSGNNKIANFDDISCSNYNHP</sequence>
<evidence type="ECO:0000256" key="3">
    <source>
        <dbReference type="ARBA" id="ARBA00022692"/>
    </source>
</evidence>
<feature type="transmembrane region" description="Helical" evidence="8">
    <location>
        <begin position="248"/>
        <end position="267"/>
    </location>
</feature>
<evidence type="ECO:0000313" key="11">
    <source>
        <dbReference type="EnsemblMetazoa" id="HelroP161682"/>
    </source>
</evidence>
<dbReference type="CTD" id="20199274"/>
<evidence type="ECO:0000259" key="9">
    <source>
        <dbReference type="Pfam" id="PF01490"/>
    </source>
</evidence>
<feature type="transmembrane region" description="Helical" evidence="8">
    <location>
        <begin position="393"/>
        <end position="411"/>
    </location>
</feature>
<feature type="transmembrane region" description="Helical" evidence="8">
    <location>
        <begin position="319"/>
        <end position="341"/>
    </location>
</feature>
<feature type="transmembrane region" description="Helical" evidence="8">
    <location>
        <begin position="417"/>
        <end position="441"/>
    </location>
</feature>
<dbReference type="GO" id="GO:0003333">
    <property type="term" value="P:amino acid transmembrane transport"/>
    <property type="evidence" value="ECO:0000318"/>
    <property type="project" value="GO_Central"/>
</dbReference>
<keyword evidence="4" id="KW-0029">Amino-acid transport</keyword>
<feature type="compositionally biased region" description="Low complexity" evidence="7">
    <location>
        <begin position="880"/>
        <end position="963"/>
    </location>
</feature>
<organism evidence="11 12">
    <name type="scientific">Helobdella robusta</name>
    <name type="common">Californian leech</name>
    <dbReference type="NCBI Taxonomy" id="6412"/>
    <lineage>
        <taxon>Eukaryota</taxon>
        <taxon>Metazoa</taxon>
        <taxon>Spiralia</taxon>
        <taxon>Lophotrochozoa</taxon>
        <taxon>Annelida</taxon>
        <taxon>Clitellata</taxon>
        <taxon>Hirudinea</taxon>
        <taxon>Rhynchobdellida</taxon>
        <taxon>Glossiphoniidae</taxon>
        <taxon>Helobdella</taxon>
    </lineage>
</organism>
<dbReference type="RefSeq" id="XP_009019824.1">
    <property type="nucleotide sequence ID" value="XM_009021576.1"/>
</dbReference>
<feature type="transmembrane region" description="Helical" evidence="8">
    <location>
        <begin position="279"/>
        <end position="299"/>
    </location>
</feature>